<proteinExistence type="predicted"/>
<dbReference type="Proteomes" id="UP000216991">
    <property type="component" value="Unassembled WGS sequence"/>
</dbReference>
<name>A0A255YUS5_9SPHN</name>
<organism evidence="1 2">
    <name type="scientific">Sandarakinorhabdus cyanobacteriorum</name>
    <dbReference type="NCBI Taxonomy" id="1981098"/>
    <lineage>
        <taxon>Bacteria</taxon>
        <taxon>Pseudomonadati</taxon>
        <taxon>Pseudomonadota</taxon>
        <taxon>Alphaproteobacteria</taxon>
        <taxon>Sphingomonadales</taxon>
        <taxon>Sphingosinicellaceae</taxon>
        <taxon>Sandarakinorhabdus</taxon>
    </lineage>
</organism>
<dbReference type="EMBL" id="NOXT01000080">
    <property type="protein sequence ID" value="OYQ32180.1"/>
    <property type="molecule type" value="Genomic_DNA"/>
</dbReference>
<dbReference type="OrthoDB" id="7596060at2"/>
<sequence length="125" mass="12991">MRRLLLLALPLAACAPELPPEQLAARRAEALMARAGHAGTTLLAPIAGLDTNGQPGVCGLIETRAGPVRAVVELATGAVRTGSPASQGVSRQDLGETRYCDDVARARWDRMKTADPVGLIARLGA</sequence>
<accession>A0A255YUS5</accession>
<gene>
    <name evidence="1" type="ORF">CHU93_03490</name>
</gene>
<evidence type="ECO:0000313" key="2">
    <source>
        <dbReference type="Proteomes" id="UP000216991"/>
    </source>
</evidence>
<dbReference type="RefSeq" id="WP_094472779.1">
    <property type="nucleotide sequence ID" value="NZ_NOXT01000080.1"/>
</dbReference>
<reference evidence="1 2" key="1">
    <citation type="submission" date="2017-07" db="EMBL/GenBank/DDBJ databases">
        <title>Sandarakinorhabdus cyanobacteriorum sp. nov., a novel bacterium isolated from cyanobacterial aggregates in a eutrophic lake.</title>
        <authorList>
            <person name="Cai H."/>
        </authorList>
    </citation>
    <scope>NUCLEOTIDE SEQUENCE [LARGE SCALE GENOMIC DNA]</scope>
    <source>
        <strain evidence="1 2">TH057</strain>
    </source>
</reference>
<evidence type="ECO:0000313" key="1">
    <source>
        <dbReference type="EMBL" id="OYQ32180.1"/>
    </source>
</evidence>
<keyword evidence="2" id="KW-1185">Reference proteome</keyword>
<protein>
    <submittedName>
        <fullName evidence="1">Uncharacterized protein</fullName>
    </submittedName>
</protein>
<dbReference type="AlphaFoldDB" id="A0A255YUS5"/>
<comment type="caution">
    <text evidence="1">The sequence shown here is derived from an EMBL/GenBank/DDBJ whole genome shotgun (WGS) entry which is preliminary data.</text>
</comment>